<feature type="signal peptide" evidence="11">
    <location>
        <begin position="1"/>
        <end position="24"/>
    </location>
</feature>
<sequence length="247" mass="27245">MNVKRYTIAGSISLAIHAAFVLVAQEPKAFAMPAGAQSDSVSINFKAVATPPAEQLATQSQPKAEPEPSKKQVTSPEPQKVEKQPNPVEKKVVKNKPKVEKKVTKTKPVPKKQPVADEPKEKTAQKVVEKKQAPKQHESKAQPQLVNQGASSQPVMVTKPSFLTRPSAPKYPRLARKRGIEGIALYEIWLDEDGKQVKQVLISSSGTDMLDKSALAAIKKWRFSPHSVDGQKMAHRVQIPVRFKLDR</sequence>
<dbReference type="PANTHER" id="PTHR33446:SF2">
    <property type="entry name" value="PROTEIN TONB"/>
    <property type="match status" value="1"/>
</dbReference>
<evidence type="ECO:0000256" key="11">
    <source>
        <dbReference type="SAM" id="SignalP"/>
    </source>
</evidence>
<gene>
    <name evidence="13" type="ORF">APB76_16300</name>
</gene>
<dbReference type="GO" id="GO:0015031">
    <property type="term" value="P:protein transport"/>
    <property type="evidence" value="ECO:0007669"/>
    <property type="project" value="UniProtKB-KW"/>
</dbReference>
<dbReference type="SUPFAM" id="SSF74653">
    <property type="entry name" value="TolA/TonB C-terminal domain"/>
    <property type="match status" value="1"/>
</dbReference>
<evidence type="ECO:0000313" key="13">
    <source>
        <dbReference type="EMBL" id="OAJ93510.1"/>
    </source>
</evidence>
<evidence type="ECO:0000256" key="6">
    <source>
        <dbReference type="ARBA" id="ARBA00022692"/>
    </source>
</evidence>
<feature type="chain" id="PRO_5008079209" evidence="11">
    <location>
        <begin position="25"/>
        <end position="247"/>
    </location>
</feature>
<evidence type="ECO:0000256" key="9">
    <source>
        <dbReference type="ARBA" id="ARBA00023136"/>
    </source>
</evidence>
<evidence type="ECO:0000256" key="1">
    <source>
        <dbReference type="ARBA" id="ARBA00004383"/>
    </source>
</evidence>
<dbReference type="EMBL" id="LLEI02000043">
    <property type="protein sequence ID" value="OAJ93510.1"/>
    <property type="molecule type" value="Genomic_DNA"/>
</dbReference>
<keyword evidence="5" id="KW-0997">Cell inner membrane</keyword>
<comment type="similarity">
    <text evidence="2">Belongs to the TonB family.</text>
</comment>
<organism evidence="13 14">
    <name type="scientific">Vibrio bivalvicida</name>
    <dbReference type="NCBI Taxonomy" id="1276888"/>
    <lineage>
        <taxon>Bacteria</taxon>
        <taxon>Pseudomonadati</taxon>
        <taxon>Pseudomonadota</taxon>
        <taxon>Gammaproteobacteria</taxon>
        <taxon>Vibrionales</taxon>
        <taxon>Vibrionaceae</taxon>
        <taxon>Vibrio</taxon>
        <taxon>Vibrio oreintalis group</taxon>
    </lineage>
</organism>
<feature type="compositionally biased region" description="Polar residues" evidence="10">
    <location>
        <begin position="141"/>
        <end position="155"/>
    </location>
</feature>
<keyword evidence="4" id="KW-1003">Cell membrane</keyword>
<protein>
    <submittedName>
        <fullName evidence="13">Energy transducer TonB</fullName>
    </submittedName>
</protein>
<evidence type="ECO:0000313" key="14">
    <source>
        <dbReference type="Proteomes" id="UP000078406"/>
    </source>
</evidence>
<dbReference type="InterPro" id="IPR037682">
    <property type="entry name" value="TonB_C"/>
</dbReference>
<keyword evidence="7" id="KW-0653">Protein transport</keyword>
<dbReference type="GO" id="GO:0098797">
    <property type="term" value="C:plasma membrane protein complex"/>
    <property type="evidence" value="ECO:0007669"/>
    <property type="project" value="TreeGrafter"/>
</dbReference>
<dbReference type="InterPro" id="IPR051045">
    <property type="entry name" value="TonB-dependent_transducer"/>
</dbReference>
<keyword evidence="11" id="KW-0732">Signal</keyword>
<feature type="domain" description="TonB C-terminal" evidence="12">
    <location>
        <begin position="156"/>
        <end position="247"/>
    </location>
</feature>
<keyword evidence="6" id="KW-0812">Transmembrane</keyword>
<reference evidence="13 14" key="1">
    <citation type="journal article" date="2016" name="Syst. Appl. Microbiol.">
        <title>Vibrio bivalvicida sp. nov., a novel larval pathogen for bivalve molluscs reared in a hatchery.</title>
        <authorList>
            <person name="Dubert J."/>
            <person name="Romalde J.L."/>
            <person name="Prado S."/>
            <person name="Barja J.L."/>
        </authorList>
    </citation>
    <scope>NUCLEOTIDE SEQUENCE [LARGE SCALE GENOMIC DNA]</scope>
    <source>
        <strain evidence="13 14">605</strain>
    </source>
</reference>
<name>A0A177XY41_9VIBR</name>
<comment type="caution">
    <text evidence="13">The sequence shown here is derived from an EMBL/GenBank/DDBJ whole genome shotgun (WGS) entry which is preliminary data.</text>
</comment>
<proteinExistence type="inferred from homology"/>
<keyword evidence="3" id="KW-0813">Transport</keyword>
<comment type="subcellular location">
    <subcellularLocation>
        <location evidence="1">Cell inner membrane</location>
        <topology evidence="1">Single-pass membrane protein</topology>
        <orientation evidence="1">Periplasmic side</orientation>
    </subcellularLocation>
</comment>
<evidence type="ECO:0000256" key="5">
    <source>
        <dbReference type="ARBA" id="ARBA00022519"/>
    </source>
</evidence>
<feature type="region of interest" description="Disordered" evidence="10">
    <location>
        <begin position="50"/>
        <end position="169"/>
    </location>
</feature>
<dbReference type="GO" id="GO:0031992">
    <property type="term" value="F:energy transducer activity"/>
    <property type="evidence" value="ECO:0007669"/>
    <property type="project" value="TreeGrafter"/>
</dbReference>
<evidence type="ECO:0000256" key="3">
    <source>
        <dbReference type="ARBA" id="ARBA00022448"/>
    </source>
</evidence>
<feature type="compositionally biased region" description="Basic and acidic residues" evidence="10">
    <location>
        <begin position="114"/>
        <end position="140"/>
    </location>
</feature>
<feature type="compositionally biased region" description="Basic and acidic residues" evidence="10">
    <location>
        <begin position="79"/>
        <end position="103"/>
    </location>
</feature>
<evidence type="ECO:0000259" key="12">
    <source>
        <dbReference type="PROSITE" id="PS52015"/>
    </source>
</evidence>
<evidence type="ECO:0000256" key="2">
    <source>
        <dbReference type="ARBA" id="ARBA00006555"/>
    </source>
</evidence>
<dbReference type="GO" id="GO:0055085">
    <property type="term" value="P:transmembrane transport"/>
    <property type="evidence" value="ECO:0007669"/>
    <property type="project" value="InterPro"/>
</dbReference>
<dbReference type="AlphaFoldDB" id="A0A177XY41"/>
<dbReference type="InterPro" id="IPR006260">
    <property type="entry name" value="TonB/TolA_C"/>
</dbReference>
<dbReference type="Pfam" id="PF03544">
    <property type="entry name" value="TonB_C"/>
    <property type="match status" value="1"/>
</dbReference>
<dbReference type="RefSeq" id="WP_054961938.1">
    <property type="nucleotide sequence ID" value="NZ_LLEI02000043.1"/>
</dbReference>
<dbReference type="Proteomes" id="UP000078406">
    <property type="component" value="Unassembled WGS sequence"/>
</dbReference>
<evidence type="ECO:0000256" key="8">
    <source>
        <dbReference type="ARBA" id="ARBA00022989"/>
    </source>
</evidence>
<dbReference type="PANTHER" id="PTHR33446">
    <property type="entry name" value="PROTEIN TONB-RELATED"/>
    <property type="match status" value="1"/>
</dbReference>
<evidence type="ECO:0000256" key="10">
    <source>
        <dbReference type="SAM" id="MobiDB-lite"/>
    </source>
</evidence>
<accession>A0A177XY41</accession>
<evidence type="ECO:0000256" key="7">
    <source>
        <dbReference type="ARBA" id="ARBA00022927"/>
    </source>
</evidence>
<keyword evidence="9" id="KW-0472">Membrane</keyword>
<evidence type="ECO:0000256" key="4">
    <source>
        <dbReference type="ARBA" id="ARBA00022475"/>
    </source>
</evidence>
<keyword evidence="8" id="KW-1133">Transmembrane helix</keyword>
<dbReference type="Gene3D" id="3.30.1150.10">
    <property type="match status" value="1"/>
</dbReference>
<dbReference type="PROSITE" id="PS52015">
    <property type="entry name" value="TONB_CTD"/>
    <property type="match status" value="1"/>
</dbReference>
<dbReference type="NCBIfam" id="TIGR01352">
    <property type="entry name" value="tonB_Cterm"/>
    <property type="match status" value="1"/>
</dbReference>